<evidence type="ECO:0000313" key="1">
    <source>
        <dbReference type="Proteomes" id="UP001732780"/>
    </source>
</evidence>
<accession>A0AC58QYD9</accession>
<dbReference type="Proteomes" id="UP001732780">
    <property type="component" value="Chromosome 9"/>
</dbReference>
<organism evidence="1 2">
    <name type="scientific">Camelus bactrianus</name>
    <name type="common">Bactrian camel</name>
    <dbReference type="NCBI Taxonomy" id="9837"/>
    <lineage>
        <taxon>Eukaryota</taxon>
        <taxon>Metazoa</taxon>
        <taxon>Chordata</taxon>
        <taxon>Craniata</taxon>
        <taxon>Vertebrata</taxon>
        <taxon>Euteleostomi</taxon>
        <taxon>Mammalia</taxon>
        <taxon>Eutheria</taxon>
        <taxon>Laurasiatheria</taxon>
        <taxon>Artiodactyla</taxon>
        <taxon>Tylopoda</taxon>
        <taxon>Camelidae</taxon>
        <taxon>Camelus</taxon>
    </lineage>
</organism>
<gene>
    <name evidence="2" type="primary">LOC141578741</name>
</gene>
<name>A0AC58QYD9_CAMBA</name>
<dbReference type="RefSeq" id="XP_074227306.1">
    <property type="nucleotide sequence ID" value="XM_074371205.1"/>
</dbReference>
<reference evidence="2" key="1">
    <citation type="submission" date="2025-08" db="UniProtKB">
        <authorList>
            <consortium name="RefSeq"/>
        </authorList>
    </citation>
    <scope>IDENTIFICATION</scope>
    <source>
        <tissue evidence="2">Blood</tissue>
    </source>
</reference>
<sequence length="329" mass="37209">MNHFAQRNHCCYNLKKNVLNDGITSRELAIGITFFLQTMVGIWGNFSFLYHTQYRLRATGLICKHLTIANSLVILSNGVPQVMTALGLKQFFNDFACKLLLYLQRMGKGMSMGSTCLLCVFQTITVSPVNSCWKDLKVKAPKYIGFFISLCWIQFTFVNLIFPMYSSGKWNSTNITKKTYMGYCVTIGDEKIIGSLYAAWIVFPEVSFSVLIVWASGSMVFTLYRHSQRVQYLHRTNRTPRSSAKAKATHSILVLASTFICFHTLSSICHIPLAFLHDPSWWLVNTAALSSMCFPSVSPFLLMSRASMYPGSAFCGEKTQKSSNHFRKV</sequence>
<evidence type="ECO:0000313" key="2">
    <source>
        <dbReference type="RefSeq" id="XP_074227306.1"/>
    </source>
</evidence>
<proteinExistence type="predicted"/>
<protein>
    <submittedName>
        <fullName evidence="2">Vomeronasal type-1 receptor 4-like</fullName>
    </submittedName>
</protein>
<keyword evidence="1" id="KW-1185">Reference proteome</keyword>